<feature type="domain" description="Gcp-like" evidence="2">
    <location>
        <begin position="37"/>
        <end position="152"/>
    </location>
</feature>
<keyword evidence="4" id="KW-1185">Reference proteome</keyword>
<dbReference type="InterPro" id="IPR000905">
    <property type="entry name" value="Gcp-like_dom"/>
</dbReference>
<sequence length="248" mass="26311">MNVLALDTATADLVVGLVHVDADSTISIRAEENLTDSRAHNEMLVPTVQRILAESSLEFSALDAIVVGIGPGPFTGLRVGMATAAAFGDALGIPVHGVCTHDAIAHRISNDEQLKLEEFVVATDARRKEIYWSSYRNNTRIAGPEVCKPALLGQPAAESDHTLGHLTAISIPERLQDTLSTQPDTVLHYGPTAASLVGALLGTGCDLKTSPGPLEPLYLRRPDVKEPAAKPKSHAIPDYTPPTQGQSC</sequence>
<dbReference type="PANTHER" id="PTHR11735">
    <property type="entry name" value="TRNA N6-ADENOSINE THREONYLCARBAMOYLTRANSFERASE"/>
    <property type="match status" value="1"/>
</dbReference>
<dbReference type="SUPFAM" id="SSF53067">
    <property type="entry name" value="Actin-like ATPase domain"/>
    <property type="match status" value="2"/>
</dbReference>
<evidence type="ECO:0000313" key="3">
    <source>
        <dbReference type="EMBL" id="MDR7354744.1"/>
    </source>
</evidence>
<dbReference type="CDD" id="cd24032">
    <property type="entry name" value="ASKHA_NBD_TsaB"/>
    <property type="match status" value="1"/>
</dbReference>
<dbReference type="Proteomes" id="UP001183619">
    <property type="component" value="Unassembled WGS sequence"/>
</dbReference>
<proteinExistence type="predicted"/>
<protein>
    <submittedName>
        <fullName evidence="3">tRNA threonylcarbamoyl adenosine modification protein YeaZ</fullName>
    </submittedName>
</protein>
<dbReference type="Gene3D" id="3.30.420.40">
    <property type="match status" value="2"/>
</dbReference>
<evidence type="ECO:0000313" key="4">
    <source>
        <dbReference type="Proteomes" id="UP001183619"/>
    </source>
</evidence>
<dbReference type="InterPro" id="IPR043129">
    <property type="entry name" value="ATPase_NBD"/>
</dbReference>
<dbReference type="RefSeq" id="WP_277104663.1">
    <property type="nucleotide sequence ID" value="NZ_BAAAJS010000049.1"/>
</dbReference>
<reference evidence="3 4" key="1">
    <citation type="submission" date="2023-07" db="EMBL/GenBank/DDBJ databases">
        <title>Sequencing the genomes of 1000 actinobacteria strains.</title>
        <authorList>
            <person name="Klenk H.-P."/>
        </authorList>
    </citation>
    <scope>NUCLEOTIDE SEQUENCE [LARGE SCALE GENOMIC DNA]</scope>
    <source>
        <strain evidence="3 4">DSM 44508</strain>
    </source>
</reference>
<dbReference type="NCBIfam" id="TIGR03725">
    <property type="entry name" value="T6A_YeaZ"/>
    <property type="match status" value="1"/>
</dbReference>
<dbReference type="PANTHER" id="PTHR11735:SF11">
    <property type="entry name" value="TRNA THREONYLCARBAMOYLADENOSINE BIOSYNTHESIS PROTEIN TSAB"/>
    <property type="match status" value="1"/>
</dbReference>
<evidence type="ECO:0000259" key="2">
    <source>
        <dbReference type="Pfam" id="PF00814"/>
    </source>
</evidence>
<gene>
    <name evidence="3" type="ORF">J2S37_001282</name>
</gene>
<evidence type="ECO:0000256" key="1">
    <source>
        <dbReference type="SAM" id="MobiDB-lite"/>
    </source>
</evidence>
<feature type="region of interest" description="Disordered" evidence="1">
    <location>
        <begin position="222"/>
        <end position="248"/>
    </location>
</feature>
<organism evidence="3 4">
    <name type="scientific">Corynebacterium felinum</name>
    <dbReference type="NCBI Taxonomy" id="131318"/>
    <lineage>
        <taxon>Bacteria</taxon>
        <taxon>Bacillati</taxon>
        <taxon>Actinomycetota</taxon>
        <taxon>Actinomycetes</taxon>
        <taxon>Mycobacteriales</taxon>
        <taxon>Corynebacteriaceae</taxon>
        <taxon>Corynebacterium</taxon>
    </lineage>
</organism>
<name>A0ABU2B807_9CORY</name>
<dbReference type="EMBL" id="JAVDYF010000001">
    <property type="protein sequence ID" value="MDR7354744.1"/>
    <property type="molecule type" value="Genomic_DNA"/>
</dbReference>
<dbReference type="Pfam" id="PF00814">
    <property type="entry name" value="TsaD"/>
    <property type="match status" value="1"/>
</dbReference>
<comment type="caution">
    <text evidence="3">The sequence shown here is derived from an EMBL/GenBank/DDBJ whole genome shotgun (WGS) entry which is preliminary data.</text>
</comment>
<dbReference type="InterPro" id="IPR022496">
    <property type="entry name" value="T6A_TsaB"/>
</dbReference>
<accession>A0ABU2B807</accession>